<name>A0A6C0ID54_9ZZZZ</name>
<reference evidence="1" key="1">
    <citation type="journal article" date="2020" name="Nature">
        <title>Giant virus diversity and host interactions through global metagenomics.</title>
        <authorList>
            <person name="Schulz F."/>
            <person name="Roux S."/>
            <person name="Paez-Espino D."/>
            <person name="Jungbluth S."/>
            <person name="Walsh D.A."/>
            <person name="Denef V.J."/>
            <person name="McMahon K.D."/>
            <person name="Konstantinidis K.T."/>
            <person name="Eloe-Fadrosh E.A."/>
            <person name="Kyrpides N.C."/>
            <person name="Woyke T."/>
        </authorList>
    </citation>
    <scope>NUCLEOTIDE SEQUENCE</scope>
    <source>
        <strain evidence="1">GVMAG-M-3300023184-68</strain>
    </source>
</reference>
<dbReference type="EMBL" id="MN740154">
    <property type="protein sequence ID" value="QHT90550.1"/>
    <property type="molecule type" value="Genomic_DNA"/>
</dbReference>
<accession>A0A6C0ID54</accession>
<proteinExistence type="predicted"/>
<organism evidence="1">
    <name type="scientific">viral metagenome</name>
    <dbReference type="NCBI Taxonomy" id="1070528"/>
    <lineage>
        <taxon>unclassified sequences</taxon>
        <taxon>metagenomes</taxon>
        <taxon>organismal metagenomes</taxon>
    </lineage>
</organism>
<evidence type="ECO:0000313" key="1">
    <source>
        <dbReference type="EMBL" id="QHT90550.1"/>
    </source>
</evidence>
<sequence>MNLLCDVSMFQVNHIFFLDTKKNMVIDGKFTKIVYSDSVVSLNGLYLYCPIESDQTRPATTSPTELVVKRLSAPCQTSPVALPPSKLVVKEAFSPPCQKTLTKNTSRLMATDDVIFTPSRIENTRSNVTLPLESPTNTGDLNRQKCRENKNLVDNHGSTIVTKKIPFMFSLLNPTNIYLIKELNRIEHEIIEHYKEFFQIHKTNVYSLRNQLKSGNIRVVHKIPYLFSDYEPILLTSNEVGTDTYDCIRPIVVKISGIWETDMNIGITFKFQI</sequence>
<dbReference type="AlphaFoldDB" id="A0A6C0ID54"/>
<protein>
    <submittedName>
        <fullName evidence="1">Uncharacterized protein</fullName>
    </submittedName>
</protein>